<feature type="domain" description="Plastocyanin-like" evidence="3">
    <location>
        <begin position="234"/>
        <end position="331"/>
    </location>
</feature>
<dbReference type="OrthoDB" id="5580261at2759"/>
<evidence type="ECO:0000259" key="3">
    <source>
        <dbReference type="Pfam" id="PF07731"/>
    </source>
</evidence>
<dbReference type="GO" id="GO:0016491">
    <property type="term" value="F:oxidoreductase activity"/>
    <property type="evidence" value="ECO:0007669"/>
    <property type="project" value="InterPro"/>
</dbReference>
<sequence>MRSAEKSPRHIIVADWNDQPMDMYLIRFRDTGYIPTCANSLTLNGRGGTRCESARDIEDAGGPGRNERGCLWRIPGHEYTNVEYCTETRPELEIVQAEPGEEWVWINFIHSGAHHSLAISIDEHEFWVVAADGDILVKLDKPPGDYAIRLHSLRFEQMIQGAGILRYATNKALTEHSNRIVPNTKPWLHLNGSVINAADKAMDETKLAPYPHRPPPDKADFTLRFMVNKTGPSTNGSVVDLIIENGAQVDSSHPFHKHNHKVWIIAQGDGGFPWRDVNDAVRNGGAKHFNLVNPPFRDGFTLEAGEGKFVVVRYKIYFPAVSMLHCHMIHHFAGPSARDGPLGQILPELVTSIHEMLPSRAIGRARPFLRPRKPATTRTTTLRTTSTNSSPSTSRAAQRLLDRVPLRFQKYTAGLRKAPLSHVVAFLVLHEITAVVPLLGLFGLFHYTDFLPLGYVTGHWAGYVRDGVGMAERYFSRKGWFGFEAGDRGTMTGELDRSEGSEATGSTEDAADSTQDLMERWQKDAKYKVVVEVAMAWAITKALLPARILVSVWGTPWFAGVMGRARSVFRSRR</sequence>
<proteinExistence type="predicted"/>
<evidence type="ECO:0000313" key="4">
    <source>
        <dbReference type="EMBL" id="TID00341.1"/>
    </source>
</evidence>
<feature type="region of interest" description="Disordered" evidence="1">
    <location>
        <begin position="492"/>
        <end position="514"/>
    </location>
</feature>
<gene>
    <name evidence="4" type="ORF">CH35J_006246</name>
</gene>
<dbReference type="InterPro" id="IPR008972">
    <property type="entry name" value="Cupredoxin"/>
</dbReference>
<evidence type="ECO:0000259" key="2">
    <source>
        <dbReference type="Pfam" id="PF00394"/>
    </source>
</evidence>
<feature type="compositionally biased region" description="Low complexity" evidence="1">
    <location>
        <begin position="376"/>
        <end position="394"/>
    </location>
</feature>
<name>A0A4T0W4V2_9PEZI</name>
<dbReference type="CDD" id="cd13876">
    <property type="entry name" value="CuRO_2_Abr2_like"/>
    <property type="match status" value="1"/>
</dbReference>
<dbReference type="Gene3D" id="2.60.40.420">
    <property type="entry name" value="Cupredoxins - blue copper proteins"/>
    <property type="match status" value="2"/>
</dbReference>
<accession>A0A4T0W4V2</accession>
<comment type="caution">
    <text evidence="4">The sequence shown here is derived from an EMBL/GenBank/DDBJ whole genome shotgun (WGS) entry which is preliminary data.</text>
</comment>
<dbReference type="Pfam" id="PF00394">
    <property type="entry name" value="Cu-oxidase"/>
    <property type="match status" value="1"/>
</dbReference>
<feature type="region of interest" description="Disordered" evidence="1">
    <location>
        <begin position="373"/>
        <end position="394"/>
    </location>
</feature>
<dbReference type="Pfam" id="PF10306">
    <property type="entry name" value="FLILHELTA"/>
    <property type="match status" value="1"/>
</dbReference>
<dbReference type="InterPro" id="IPR018811">
    <property type="entry name" value="MRX11"/>
</dbReference>
<dbReference type="GO" id="GO:0005507">
    <property type="term" value="F:copper ion binding"/>
    <property type="evidence" value="ECO:0007669"/>
    <property type="project" value="InterPro"/>
</dbReference>
<feature type="domain" description="Plastocyanin-like" evidence="2">
    <location>
        <begin position="11"/>
        <end position="134"/>
    </location>
</feature>
<dbReference type="GO" id="GO:0005739">
    <property type="term" value="C:mitochondrion"/>
    <property type="evidence" value="ECO:0007669"/>
    <property type="project" value="TreeGrafter"/>
</dbReference>
<dbReference type="InterPro" id="IPR001117">
    <property type="entry name" value="Cu-oxidase_2nd"/>
</dbReference>
<dbReference type="EMBL" id="MWPZ01000004">
    <property type="protein sequence ID" value="TID00341.1"/>
    <property type="molecule type" value="Genomic_DNA"/>
</dbReference>
<dbReference type="SUPFAM" id="SSF49503">
    <property type="entry name" value="Cupredoxins"/>
    <property type="match status" value="2"/>
</dbReference>
<dbReference type="InterPro" id="IPR011706">
    <property type="entry name" value="Cu-oxidase_C"/>
</dbReference>
<dbReference type="AlphaFoldDB" id="A0A4T0W4V2"/>
<reference evidence="4 5" key="1">
    <citation type="journal article" date="2019" name="Genome Biol. Evol.">
        <title>Genomic Plasticity Mediated by Transposable Elements in the Plant Pathogenic Fungus Colletotrichum higginsianum.</title>
        <authorList>
            <person name="Tsushima A."/>
            <person name="Gan P."/>
            <person name="Kumakura N."/>
            <person name="Narusaka M."/>
            <person name="Takano Y."/>
            <person name="Narusaka Y."/>
            <person name="Shirasu K."/>
        </authorList>
    </citation>
    <scope>NUCLEOTIDE SEQUENCE [LARGE SCALE GENOMIC DNA]</scope>
    <source>
        <strain evidence="4 5">MAFF305635-RFP</strain>
    </source>
</reference>
<dbReference type="Proteomes" id="UP000305883">
    <property type="component" value="Unassembled WGS sequence"/>
</dbReference>
<dbReference type="PANTHER" id="PTHR28002:SF1">
    <property type="entry name" value="MIOREX COMPLEX COMPONENT 11"/>
    <property type="match status" value="1"/>
</dbReference>
<dbReference type="PANTHER" id="PTHR28002">
    <property type="entry name" value="MIOREX COMPLEX COMPONENT 11"/>
    <property type="match status" value="1"/>
</dbReference>
<evidence type="ECO:0000256" key="1">
    <source>
        <dbReference type="SAM" id="MobiDB-lite"/>
    </source>
</evidence>
<protein>
    <submittedName>
        <fullName evidence="4">Laccase abr2</fullName>
    </submittedName>
</protein>
<dbReference type="Pfam" id="PF07731">
    <property type="entry name" value="Cu-oxidase_2"/>
    <property type="match status" value="1"/>
</dbReference>
<organism evidence="4 5">
    <name type="scientific">Colletotrichum higginsianum</name>
    <dbReference type="NCBI Taxonomy" id="80884"/>
    <lineage>
        <taxon>Eukaryota</taxon>
        <taxon>Fungi</taxon>
        <taxon>Dikarya</taxon>
        <taxon>Ascomycota</taxon>
        <taxon>Pezizomycotina</taxon>
        <taxon>Sordariomycetes</taxon>
        <taxon>Hypocreomycetidae</taxon>
        <taxon>Glomerellales</taxon>
        <taxon>Glomerellaceae</taxon>
        <taxon>Colletotrichum</taxon>
        <taxon>Colletotrichum destructivum species complex</taxon>
    </lineage>
</organism>
<feature type="compositionally biased region" description="Polar residues" evidence="1">
    <location>
        <begin position="501"/>
        <end position="514"/>
    </location>
</feature>
<evidence type="ECO:0000313" key="5">
    <source>
        <dbReference type="Proteomes" id="UP000305883"/>
    </source>
</evidence>